<name>A0A0A8Z4D4_ARUDO</name>
<reference evidence="1" key="2">
    <citation type="journal article" date="2015" name="Data Brief">
        <title>Shoot transcriptome of the giant reed, Arundo donax.</title>
        <authorList>
            <person name="Barrero R.A."/>
            <person name="Guerrero F.D."/>
            <person name="Moolhuijzen P."/>
            <person name="Goolsby J.A."/>
            <person name="Tidwell J."/>
            <person name="Bellgard S.E."/>
            <person name="Bellgard M.I."/>
        </authorList>
    </citation>
    <scope>NUCLEOTIDE SEQUENCE</scope>
    <source>
        <tissue evidence="1">Shoot tissue taken approximately 20 cm above the soil surface</tissue>
    </source>
</reference>
<reference evidence="1" key="1">
    <citation type="submission" date="2014-09" db="EMBL/GenBank/DDBJ databases">
        <authorList>
            <person name="Magalhaes I.L.F."/>
            <person name="Oliveira U."/>
            <person name="Santos F.R."/>
            <person name="Vidigal T.H.D.A."/>
            <person name="Brescovit A.D."/>
            <person name="Santos A.J."/>
        </authorList>
    </citation>
    <scope>NUCLEOTIDE SEQUENCE</scope>
    <source>
        <tissue evidence="1">Shoot tissue taken approximately 20 cm above the soil surface</tissue>
    </source>
</reference>
<sequence>MQVCTSLPLGAATSVWQGVVQTQSQSLVLNLPLLELKLAQAINLRGRMIQAESDIAYCQYALSLPWLPPLY</sequence>
<protein>
    <submittedName>
        <fullName evidence="1">Uncharacterized protein</fullName>
    </submittedName>
</protein>
<dbReference type="EMBL" id="GBRH01268183">
    <property type="protein sequence ID" value="JAD29712.1"/>
    <property type="molecule type" value="Transcribed_RNA"/>
</dbReference>
<dbReference type="AlphaFoldDB" id="A0A0A8Z4D4"/>
<proteinExistence type="predicted"/>
<organism evidence="1">
    <name type="scientific">Arundo donax</name>
    <name type="common">Giant reed</name>
    <name type="synonym">Donax arundinaceus</name>
    <dbReference type="NCBI Taxonomy" id="35708"/>
    <lineage>
        <taxon>Eukaryota</taxon>
        <taxon>Viridiplantae</taxon>
        <taxon>Streptophyta</taxon>
        <taxon>Embryophyta</taxon>
        <taxon>Tracheophyta</taxon>
        <taxon>Spermatophyta</taxon>
        <taxon>Magnoliopsida</taxon>
        <taxon>Liliopsida</taxon>
        <taxon>Poales</taxon>
        <taxon>Poaceae</taxon>
        <taxon>PACMAD clade</taxon>
        <taxon>Arundinoideae</taxon>
        <taxon>Arundineae</taxon>
        <taxon>Arundo</taxon>
    </lineage>
</organism>
<accession>A0A0A8Z4D4</accession>
<evidence type="ECO:0000313" key="1">
    <source>
        <dbReference type="EMBL" id="JAD29712.1"/>
    </source>
</evidence>